<evidence type="ECO:0000313" key="2">
    <source>
        <dbReference type="Proteomes" id="UP000324222"/>
    </source>
</evidence>
<keyword evidence="2" id="KW-1185">Reference proteome</keyword>
<protein>
    <submittedName>
        <fullName evidence="1">Uncharacterized protein</fullName>
    </submittedName>
</protein>
<gene>
    <name evidence="1" type="ORF">E2C01_016606</name>
</gene>
<evidence type="ECO:0000313" key="1">
    <source>
        <dbReference type="EMBL" id="MPC23551.1"/>
    </source>
</evidence>
<sequence>MRHDCVPMQGKPNGNGCILYTRTLMYELVHNQTSFLMFTVPLRQRGTNRTLTCSPLTHTLTNSNRASIVSGGSNVCQVCWQAAANELAGVYIIFSGRPAARQVEQLG</sequence>
<accession>A0A5B7DPG9</accession>
<dbReference type="AlphaFoldDB" id="A0A5B7DPG9"/>
<organism evidence="1 2">
    <name type="scientific">Portunus trituberculatus</name>
    <name type="common">Swimming crab</name>
    <name type="synonym">Neptunus trituberculatus</name>
    <dbReference type="NCBI Taxonomy" id="210409"/>
    <lineage>
        <taxon>Eukaryota</taxon>
        <taxon>Metazoa</taxon>
        <taxon>Ecdysozoa</taxon>
        <taxon>Arthropoda</taxon>
        <taxon>Crustacea</taxon>
        <taxon>Multicrustacea</taxon>
        <taxon>Malacostraca</taxon>
        <taxon>Eumalacostraca</taxon>
        <taxon>Eucarida</taxon>
        <taxon>Decapoda</taxon>
        <taxon>Pleocyemata</taxon>
        <taxon>Brachyura</taxon>
        <taxon>Eubrachyura</taxon>
        <taxon>Portunoidea</taxon>
        <taxon>Portunidae</taxon>
        <taxon>Portuninae</taxon>
        <taxon>Portunus</taxon>
    </lineage>
</organism>
<dbReference type="Proteomes" id="UP000324222">
    <property type="component" value="Unassembled WGS sequence"/>
</dbReference>
<comment type="caution">
    <text evidence="1">The sequence shown here is derived from an EMBL/GenBank/DDBJ whole genome shotgun (WGS) entry which is preliminary data.</text>
</comment>
<reference evidence="1 2" key="1">
    <citation type="submission" date="2019-05" db="EMBL/GenBank/DDBJ databases">
        <title>Another draft genome of Portunus trituberculatus and its Hox gene families provides insights of decapod evolution.</title>
        <authorList>
            <person name="Jeong J.-H."/>
            <person name="Song I."/>
            <person name="Kim S."/>
            <person name="Choi T."/>
            <person name="Kim D."/>
            <person name="Ryu S."/>
            <person name="Kim W."/>
        </authorList>
    </citation>
    <scope>NUCLEOTIDE SEQUENCE [LARGE SCALE GENOMIC DNA]</scope>
    <source>
        <tissue evidence="1">Muscle</tissue>
    </source>
</reference>
<proteinExistence type="predicted"/>
<name>A0A5B7DPG9_PORTR</name>
<dbReference type="EMBL" id="VSRR010001222">
    <property type="protein sequence ID" value="MPC23551.1"/>
    <property type="molecule type" value="Genomic_DNA"/>
</dbReference>